<evidence type="ECO:0000313" key="9">
    <source>
        <dbReference type="EMBL" id="MCY6484882.1"/>
    </source>
</evidence>
<dbReference type="InterPro" id="IPR000060">
    <property type="entry name" value="BCCT_transptr"/>
</dbReference>
<gene>
    <name evidence="9" type="ORF">OW763_11070</name>
</gene>
<keyword evidence="7 8" id="KW-0472">Membrane</keyword>
<keyword evidence="6 8" id="KW-1133">Transmembrane helix</keyword>
<dbReference type="Proteomes" id="UP001078443">
    <property type="component" value="Unassembled WGS sequence"/>
</dbReference>
<feature type="transmembrane region" description="Helical" evidence="8">
    <location>
        <begin position="315"/>
        <end position="334"/>
    </location>
</feature>
<feature type="transmembrane region" description="Helical" evidence="8">
    <location>
        <begin position="48"/>
        <end position="68"/>
    </location>
</feature>
<feature type="transmembrane region" description="Helical" evidence="8">
    <location>
        <begin position="145"/>
        <end position="164"/>
    </location>
</feature>
<reference evidence="9" key="1">
    <citation type="submission" date="2022-12" db="EMBL/GenBank/DDBJ databases">
        <authorList>
            <person name="Wang J."/>
        </authorList>
    </citation>
    <scope>NUCLEOTIDE SEQUENCE</scope>
    <source>
        <strain evidence="9">HY-45-18</strain>
    </source>
</reference>
<evidence type="ECO:0000256" key="5">
    <source>
        <dbReference type="ARBA" id="ARBA00022692"/>
    </source>
</evidence>
<comment type="caution">
    <text evidence="9">The sequence shown here is derived from an EMBL/GenBank/DDBJ whole genome shotgun (WGS) entry which is preliminary data.</text>
</comment>
<feature type="transmembrane region" description="Helical" evidence="8">
    <location>
        <begin position="441"/>
        <end position="462"/>
    </location>
</feature>
<organism evidence="9 10">
    <name type="scientific">Clostridium aestuarii</name>
    <dbReference type="NCBI Taxonomy" id="338193"/>
    <lineage>
        <taxon>Bacteria</taxon>
        <taxon>Bacillati</taxon>
        <taxon>Bacillota</taxon>
        <taxon>Clostridia</taxon>
        <taxon>Eubacteriales</taxon>
        <taxon>Clostridiaceae</taxon>
        <taxon>Clostridium</taxon>
    </lineage>
</organism>
<protein>
    <submittedName>
        <fullName evidence="9">BCCT family transporter</fullName>
    </submittedName>
</protein>
<keyword evidence="5 8" id="KW-0812">Transmembrane</keyword>
<keyword evidence="10" id="KW-1185">Reference proteome</keyword>
<feature type="transmembrane region" description="Helical" evidence="8">
    <location>
        <begin position="89"/>
        <end position="108"/>
    </location>
</feature>
<evidence type="ECO:0000256" key="2">
    <source>
        <dbReference type="ARBA" id="ARBA00005658"/>
    </source>
</evidence>
<feature type="transmembrane region" description="Helical" evidence="8">
    <location>
        <begin position="7"/>
        <end position="28"/>
    </location>
</feature>
<dbReference type="RefSeq" id="WP_268041206.1">
    <property type="nucleotide sequence ID" value="NZ_JAPQER010000004.1"/>
</dbReference>
<sequence>MKLKKQLDWSVLLISGGLLILFILASFINPQLVNKLVNSSFNSSVKYFGALWQILMLVTFVVAIGLSVSKLGQVRLGNLKHPEMSTFRWIAIIMCTLLAGGGVFWAAAEPIYHFISTPPVFNAINSKTPQAVIPALSQSFMHWGFLAWSILGTLSSIVLMYGHYTKGMPLKPRTLFYPIFGEKIMTKSILGTLVDVFSVIAVAAGTIGPIGFLGLQASYGLESIFGIPDVYTTQLFIVFGLVTVAAISAASGIDKGIQILSRFNIILTLILVILMLLLGPAGFIFDSFLGSIAVYFQDFLKLSLYRGNTTWLSSWTVFFWGWFIGYGPMMAIFISRISRGRTIRELVIAVSVISPLITNFWFTVIGGSGIFYELQKPGCISEALNTSGMPAAMIAITKQLPMGTLMAAAFLFVTISFVATTGDSMAYTISIAITGDGNPPAGLRVFWAIVMGFVAAVLLSIGEESISSLQSFIVVTAVPVSIILLPTVFLAPKVARYMAKDQNILHEYEKETSEQTLQGNAS</sequence>
<feature type="transmembrane region" description="Helical" evidence="8">
    <location>
        <begin position="400"/>
        <end position="420"/>
    </location>
</feature>
<comment type="subcellular location">
    <subcellularLocation>
        <location evidence="1">Cell membrane</location>
        <topology evidence="1">Multi-pass membrane protein</topology>
    </subcellularLocation>
</comment>
<feature type="transmembrane region" description="Helical" evidence="8">
    <location>
        <begin position="265"/>
        <end position="295"/>
    </location>
</feature>
<feature type="transmembrane region" description="Helical" evidence="8">
    <location>
        <begin position="235"/>
        <end position="253"/>
    </location>
</feature>
<feature type="transmembrane region" description="Helical" evidence="8">
    <location>
        <begin position="468"/>
        <end position="491"/>
    </location>
</feature>
<proteinExistence type="inferred from homology"/>
<feature type="transmembrane region" description="Helical" evidence="8">
    <location>
        <begin position="346"/>
        <end position="372"/>
    </location>
</feature>
<keyword evidence="4" id="KW-1003">Cell membrane</keyword>
<evidence type="ECO:0000256" key="1">
    <source>
        <dbReference type="ARBA" id="ARBA00004651"/>
    </source>
</evidence>
<dbReference type="PANTHER" id="PTHR30047:SF7">
    <property type="entry name" value="HIGH-AFFINITY CHOLINE TRANSPORT PROTEIN"/>
    <property type="match status" value="1"/>
</dbReference>
<dbReference type="PANTHER" id="PTHR30047">
    <property type="entry name" value="HIGH-AFFINITY CHOLINE TRANSPORT PROTEIN-RELATED"/>
    <property type="match status" value="1"/>
</dbReference>
<comment type="similarity">
    <text evidence="2">Belongs to the BCCT transporter (TC 2.A.15) family.</text>
</comment>
<name>A0ABT4D2L7_9CLOT</name>
<evidence type="ECO:0000256" key="4">
    <source>
        <dbReference type="ARBA" id="ARBA00022475"/>
    </source>
</evidence>
<evidence type="ECO:0000256" key="3">
    <source>
        <dbReference type="ARBA" id="ARBA00022448"/>
    </source>
</evidence>
<dbReference type="EMBL" id="JAPQER010000004">
    <property type="protein sequence ID" value="MCY6484882.1"/>
    <property type="molecule type" value="Genomic_DNA"/>
</dbReference>
<feature type="transmembrane region" description="Helical" evidence="8">
    <location>
        <begin position="193"/>
        <end position="215"/>
    </location>
</feature>
<accession>A0ABT4D2L7</accession>
<dbReference type="Pfam" id="PF02028">
    <property type="entry name" value="BCCT"/>
    <property type="match status" value="1"/>
</dbReference>
<evidence type="ECO:0000256" key="8">
    <source>
        <dbReference type="SAM" id="Phobius"/>
    </source>
</evidence>
<evidence type="ECO:0000256" key="7">
    <source>
        <dbReference type="ARBA" id="ARBA00023136"/>
    </source>
</evidence>
<keyword evidence="3" id="KW-0813">Transport</keyword>
<evidence type="ECO:0000256" key="6">
    <source>
        <dbReference type="ARBA" id="ARBA00022989"/>
    </source>
</evidence>
<evidence type="ECO:0000313" key="10">
    <source>
        <dbReference type="Proteomes" id="UP001078443"/>
    </source>
</evidence>